<protein>
    <submittedName>
        <fullName evidence="2">Uncharacterized protein</fullName>
    </submittedName>
</protein>
<dbReference type="AlphaFoldDB" id="A0AAF0IZX8"/>
<keyword evidence="1" id="KW-0175">Coiled coil</keyword>
<accession>A0AAF0IZX8</accession>
<proteinExistence type="predicted"/>
<name>A0AAF0IZX8_9BASI</name>
<reference evidence="2" key="1">
    <citation type="submission" date="2023-03" db="EMBL/GenBank/DDBJ databases">
        <title>Mating type loci evolution in Malassezia.</title>
        <authorList>
            <person name="Coelho M.A."/>
        </authorList>
    </citation>
    <scope>NUCLEOTIDE SEQUENCE</scope>
    <source>
        <strain evidence="2">CBS 12830</strain>
    </source>
</reference>
<organism evidence="2 3">
    <name type="scientific">Malassezia equina</name>
    <dbReference type="NCBI Taxonomy" id="1381935"/>
    <lineage>
        <taxon>Eukaryota</taxon>
        <taxon>Fungi</taxon>
        <taxon>Dikarya</taxon>
        <taxon>Basidiomycota</taxon>
        <taxon>Ustilaginomycotina</taxon>
        <taxon>Malasseziomycetes</taxon>
        <taxon>Malasseziales</taxon>
        <taxon>Malasseziaceae</taxon>
        <taxon>Malassezia</taxon>
    </lineage>
</organism>
<dbReference type="EMBL" id="CP119905">
    <property type="protein sequence ID" value="WFD24381.1"/>
    <property type="molecule type" value="Genomic_DNA"/>
</dbReference>
<keyword evidence="3" id="KW-1185">Reference proteome</keyword>
<evidence type="ECO:0000313" key="2">
    <source>
        <dbReference type="EMBL" id="WFD24381.1"/>
    </source>
</evidence>
<dbReference type="Proteomes" id="UP001214415">
    <property type="component" value="Chromosome 6"/>
</dbReference>
<feature type="coiled-coil region" evidence="1">
    <location>
        <begin position="500"/>
        <end position="529"/>
    </location>
</feature>
<evidence type="ECO:0000256" key="1">
    <source>
        <dbReference type="SAM" id="Coils"/>
    </source>
</evidence>
<sequence length="531" mass="59906">MPTWRVYAADRTILAPGASLAYLQDFINTEGKDGADEDRLMLSRLLVEDAPSLRMAEERAAAARCVRYLTREKITAEPWNNEQALRTLFNLQTQVDLTPSNELSLDVLRAFCNVLQYFHEQSTMLAKLYLQPLTQVVTDPAFYVSTTDPDAYTFPILLAFSFVTGDPVFQARPKTERAALLLPILKLLRTYGPPTDLPLDTWTPPKFYGTLMCAAFHVVREELDDTSDLHTLAMRAVLWEEPQAPFPVSILAASSANILAILPAPEKPDLDPGLLFDLGRKIAQLVFKLVESYVSMEGEVYEHRMMEHQVRAPLETLLLPLCGQLLRMLGTMEDLRPIVEAIFCTAERPKDAWEPEEGQATRLENLRDVEHLGLFPRTNSICGLMSSPGMPMVAMIFAYCMYSVSQENADLFVERFGMEACVGVLISEMSEDKYNELLKEEEKHKPLGQVSVYDENDEFAPEDAMPADELLARLQRLQELGIEHENPLELVSKLGLLEDIEEKIQAKQHANEARELAEAEAEVARLSLRRS</sequence>
<evidence type="ECO:0000313" key="3">
    <source>
        <dbReference type="Proteomes" id="UP001214415"/>
    </source>
</evidence>
<gene>
    <name evidence="2" type="ORF">MEQU1_003081</name>
</gene>